<dbReference type="CDD" id="cd11577">
    <property type="entry name" value="GH71"/>
    <property type="match status" value="1"/>
</dbReference>
<dbReference type="AlphaFoldDB" id="A0A9P5YDP8"/>
<organism evidence="1 2">
    <name type="scientific">Collybia nuda</name>
    <dbReference type="NCBI Taxonomy" id="64659"/>
    <lineage>
        <taxon>Eukaryota</taxon>
        <taxon>Fungi</taxon>
        <taxon>Dikarya</taxon>
        <taxon>Basidiomycota</taxon>
        <taxon>Agaricomycotina</taxon>
        <taxon>Agaricomycetes</taxon>
        <taxon>Agaricomycetidae</taxon>
        <taxon>Agaricales</taxon>
        <taxon>Tricholomatineae</taxon>
        <taxon>Clitocybaceae</taxon>
        <taxon>Collybia</taxon>
    </lineage>
</organism>
<accession>A0A9P5YDP8</accession>
<dbReference type="Pfam" id="PF03659">
    <property type="entry name" value="Glyco_hydro_71"/>
    <property type="match status" value="1"/>
</dbReference>
<comment type="caution">
    <text evidence="1">The sequence shown here is derived from an EMBL/GenBank/DDBJ whole genome shotgun (WGS) entry which is preliminary data.</text>
</comment>
<proteinExistence type="predicted"/>
<keyword evidence="2" id="KW-1185">Reference proteome</keyword>
<dbReference type="Gene3D" id="3.20.20.80">
    <property type="entry name" value="Glycosidases"/>
    <property type="match status" value="1"/>
</dbReference>
<dbReference type="Proteomes" id="UP000807353">
    <property type="component" value="Unassembled WGS sequence"/>
</dbReference>
<evidence type="ECO:0000313" key="1">
    <source>
        <dbReference type="EMBL" id="KAF9467374.1"/>
    </source>
</evidence>
<gene>
    <name evidence="1" type="ORF">BDZ94DRAFT_1280393</name>
</gene>
<dbReference type="GO" id="GO:0051118">
    <property type="term" value="F:glucan endo-1,3-alpha-glucosidase activity"/>
    <property type="evidence" value="ECO:0007669"/>
    <property type="project" value="InterPro"/>
</dbReference>
<reference evidence="1" key="1">
    <citation type="submission" date="2020-11" db="EMBL/GenBank/DDBJ databases">
        <authorList>
            <consortium name="DOE Joint Genome Institute"/>
            <person name="Ahrendt S."/>
            <person name="Riley R."/>
            <person name="Andreopoulos W."/>
            <person name="Labutti K."/>
            <person name="Pangilinan J."/>
            <person name="Ruiz-Duenas F.J."/>
            <person name="Barrasa J.M."/>
            <person name="Sanchez-Garcia M."/>
            <person name="Camarero S."/>
            <person name="Miyauchi S."/>
            <person name="Serrano A."/>
            <person name="Linde D."/>
            <person name="Babiker R."/>
            <person name="Drula E."/>
            <person name="Ayuso-Fernandez I."/>
            <person name="Pacheco R."/>
            <person name="Padilla G."/>
            <person name="Ferreira P."/>
            <person name="Barriuso J."/>
            <person name="Kellner H."/>
            <person name="Castanera R."/>
            <person name="Alfaro M."/>
            <person name="Ramirez L."/>
            <person name="Pisabarro A.G."/>
            <person name="Kuo A."/>
            <person name="Tritt A."/>
            <person name="Lipzen A."/>
            <person name="He G."/>
            <person name="Yan M."/>
            <person name="Ng V."/>
            <person name="Cullen D."/>
            <person name="Martin F."/>
            <person name="Rosso M.-N."/>
            <person name="Henrissat B."/>
            <person name="Hibbett D."/>
            <person name="Martinez A.T."/>
            <person name="Grigoriev I.V."/>
        </authorList>
    </citation>
    <scope>NUCLEOTIDE SEQUENCE</scope>
    <source>
        <strain evidence="1">CBS 247.69</strain>
    </source>
</reference>
<dbReference type="InterPro" id="IPR005197">
    <property type="entry name" value="Glyco_hydro_71"/>
</dbReference>
<dbReference type="OrthoDB" id="3257981at2759"/>
<dbReference type="EMBL" id="MU150237">
    <property type="protein sequence ID" value="KAF9467374.1"/>
    <property type="molecule type" value="Genomic_DNA"/>
</dbReference>
<protein>
    <submittedName>
        <fullName evidence="1">Glycoside hydrolase family 71 protein</fullName>
    </submittedName>
</protein>
<name>A0A9P5YDP8_9AGAR</name>
<evidence type="ECO:0000313" key="2">
    <source>
        <dbReference type="Proteomes" id="UP000807353"/>
    </source>
</evidence>
<keyword evidence="1" id="KW-0378">Hydrolase</keyword>
<sequence length="415" mass="48084">MVGNTYPYSIDDWFDDITLAIEHDIDGFVLNVGHEQWQKDRVSDCFQAASRLHAEAPFSFFLSFDMSAVPSQTENDIVLLSGYLETFGLSLRMFRHHGKVMVSTFSGENGLFGQHSLELAYSFVKRTLEMVTPIHLVPSFFIDPARYPAFEALDGAFNWNGGWPLHLTSRSSRSHIENASLDTDQYHLKNLHGRTFMAAVSPWFFTHYGPDSWNKNWIYRGDDWLFVRRWEQLIEMRDQIDFVQVISWNDYGESHYIGPIKGAQPNSQAWVNGYPHTSWLVLNQYFARAFRTGKYPEIKTDRIFMWARPHAKNAIAKERVPRPEHWQLTDDVFWVVVFAAAACKVRLYSDHKHSKSFNVDAGMTRLSFPLRVGSGMRARMKRNGVVILDCHPHDFIFTNNPEVYNFNAFVTMAEN</sequence>